<sequence>MNHKDKELEVELEPLKQEIGNSKNIKDFDEILDIVGAQGRYQKFLLYAVMCPIAALEPFLTLNTIFMLFEPEHWCQVPGRLNETSLDAWKNSTLPMEIGPDGQLRYSRCSMYDEQGGVTDCLNGWEFDKADYDSTIATDYNWVCEHSHYSTDAFTIAAVGNVAGTILFGQAADMYGRKPIFFLSMIINIFFRVVSIHVPQYVWGFMAMQFLVGSAFPAMFITPTMITAEITDTDYRAWVYSLVWMVWVAGMAFLPYVAWVLRSWYTIGLATSIPGVLVLLYLKLIPESPRWLVSVGKVKEAAEIILQIAKENGTSDKITPAQLDSMLKQLVAKQEKATRVGVWTLFSRKRLALNTVLLTISWSMNVLVYYGITLNTTQMAGNQFVNFFILSIIELPSGYLGGVLADKLGRRWTQVVFFLGCALSCFAAGLGVTHPELYYFNTLCVIVAKFAITLTFLVVYLQGTEILPTPVRSTGSGFASTIASALGIMGPSIVSLGKFHLGAPYHTMGALSIVGMVASSFLPETLRQKLPETIEDASKFGRDNKFWSIVPVNHTDDEKKNGRN</sequence>
<keyword evidence="3 5" id="KW-1133">Transmembrane helix</keyword>
<feature type="transmembrane region" description="Helical" evidence="5">
    <location>
        <begin position="412"/>
        <end position="432"/>
    </location>
</feature>
<dbReference type="OrthoDB" id="5296287at2759"/>
<feature type="transmembrane region" description="Helical" evidence="5">
    <location>
        <begin position="438"/>
        <end position="461"/>
    </location>
</feature>
<evidence type="ECO:0000256" key="4">
    <source>
        <dbReference type="ARBA" id="ARBA00023136"/>
    </source>
</evidence>
<evidence type="ECO:0000256" key="2">
    <source>
        <dbReference type="ARBA" id="ARBA00022692"/>
    </source>
</evidence>
<accession>A0A8J2JHV1</accession>
<name>A0A8J2JHV1_9HEXA</name>
<feature type="transmembrane region" description="Helical" evidence="5">
    <location>
        <begin position="238"/>
        <end position="258"/>
    </location>
</feature>
<dbReference type="Pfam" id="PF00083">
    <property type="entry name" value="Sugar_tr"/>
    <property type="match status" value="1"/>
</dbReference>
<feature type="transmembrane region" description="Helical" evidence="5">
    <location>
        <begin position="149"/>
        <end position="168"/>
    </location>
</feature>
<comment type="caution">
    <text evidence="7">The sequence shown here is derived from an EMBL/GenBank/DDBJ whole genome shotgun (WGS) entry which is preliminary data.</text>
</comment>
<protein>
    <recommendedName>
        <fullName evidence="6">Major facilitator superfamily (MFS) profile domain-containing protein</fullName>
    </recommendedName>
</protein>
<organism evidence="7 8">
    <name type="scientific">Allacma fusca</name>
    <dbReference type="NCBI Taxonomy" id="39272"/>
    <lineage>
        <taxon>Eukaryota</taxon>
        <taxon>Metazoa</taxon>
        <taxon>Ecdysozoa</taxon>
        <taxon>Arthropoda</taxon>
        <taxon>Hexapoda</taxon>
        <taxon>Collembola</taxon>
        <taxon>Symphypleona</taxon>
        <taxon>Sminthuridae</taxon>
        <taxon>Allacma</taxon>
    </lineage>
</organism>
<feature type="domain" description="Major facilitator superfamily (MFS) profile" evidence="6">
    <location>
        <begin position="50"/>
        <end position="527"/>
    </location>
</feature>
<comment type="subcellular location">
    <subcellularLocation>
        <location evidence="1">Membrane</location>
        <topology evidence="1">Multi-pass membrane protein</topology>
    </subcellularLocation>
</comment>
<keyword evidence="8" id="KW-1185">Reference proteome</keyword>
<dbReference type="GO" id="GO:0016020">
    <property type="term" value="C:membrane"/>
    <property type="evidence" value="ECO:0007669"/>
    <property type="project" value="UniProtKB-SubCell"/>
</dbReference>
<feature type="transmembrane region" description="Helical" evidence="5">
    <location>
        <begin position="351"/>
        <end position="372"/>
    </location>
</feature>
<keyword evidence="2 5" id="KW-0812">Transmembrane</keyword>
<feature type="transmembrane region" description="Helical" evidence="5">
    <location>
        <begin position="473"/>
        <end position="497"/>
    </location>
</feature>
<dbReference type="PROSITE" id="PS50850">
    <property type="entry name" value="MFS"/>
    <property type="match status" value="1"/>
</dbReference>
<dbReference type="InterPro" id="IPR005828">
    <property type="entry name" value="MFS_sugar_transport-like"/>
</dbReference>
<dbReference type="PANTHER" id="PTHR24064">
    <property type="entry name" value="SOLUTE CARRIER FAMILY 22 MEMBER"/>
    <property type="match status" value="1"/>
</dbReference>
<feature type="transmembrane region" description="Helical" evidence="5">
    <location>
        <begin position="204"/>
        <end position="226"/>
    </location>
</feature>
<reference evidence="7" key="1">
    <citation type="submission" date="2021-06" db="EMBL/GenBank/DDBJ databases">
        <authorList>
            <person name="Hodson N. C."/>
            <person name="Mongue J. A."/>
            <person name="Jaron S. K."/>
        </authorList>
    </citation>
    <scope>NUCLEOTIDE SEQUENCE</scope>
</reference>
<evidence type="ECO:0000256" key="5">
    <source>
        <dbReference type="SAM" id="Phobius"/>
    </source>
</evidence>
<evidence type="ECO:0000259" key="6">
    <source>
        <dbReference type="PROSITE" id="PS50850"/>
    </source>
</evidence>
<dbReference type="EMBL" id="CAJVCH010024549">
    <property type="protein sequence ID" value="CAG7696957.1"/>
    <property type="molecule type" value="Genomic_DNA"/>
</dbReference>
<feature type="transmembrane region" description="Helical" evidence="5">
    <location>
        <begin position="264"/>
        <end position="282"/>
    </location>
</feature>
<evidence type="ECO:0000256" key="1">
    <source>
        <dbReference type="ARBA" id="ARBA00004141"/>
    </source>
</evidence>
<dbReference type="CDD" id="cd17317">
    <property type="entry name" value="MFS_SLC22"/>
    <property type="match status" value="1"/>
</dbReference>
<evidence type="ECO:0000256" key="3">
    <source>
        <dbReference type="ARBA" id="ARBA00022989"/>
    </source>
</evidence>
<feature type="transmembrane region" description="Helical" evidence="5">
    <location>
        <begin position="384"/>
        <end position="405"/>
    </location>
</feature>
<dbReference type="InterPro" id="IPR020846">
    <property type="entry name" value="MFS_dom"/>
</dbReference>
<evidence type="ECO:0000313" key="7">
    <source>
        <dbReference type="EMBL" id="CAG7696957.1"/>
    </source>
</evidence>
<dbReference type="AlphaFoldDB" id="A0A8J2JHV1"/>
<evidence type="ECO:0000313" key="8">
    <source>
        <dbReference type="Proteomes" id="UP000708208"/>
    </source>
</evidence>
<feature type="transmembrane region" description="Helical" evidence="5">
    <location>
        <begin position="503"/>
        <end position="522"/>
    </location>
</feature>
<gene>
    <name evidence="7" type="ORF">AFUS01_LOCUS3975</name>
</gene>
<dbReference type="Proteomes" id="UP000708208">
    <property type="component" value="Unassembled WGS sequence"/>
</dbReference>
<dbReference type="GO" id="GO:0022857">
    <property type="term" value="F:transmembrane transporter activity"/>
    <property type="evidence" value="ECO:0007669"/>
    <property type="project" value="InterPro"/>
</dbReference>
<feature type="transmembrane region" description="Helical" evidence="5">
    <location>
        <begin position="44"/>
        <end position="69"/>
    </location>
</feature>
<feature type="transmembrane region" description="Helical" evidence="5">
    <location>
        <begin position="180"/>
        <end position="198"/>
    </location>
</feature>
<proteinExistence type="predicted"/>
<keyword evidence="4 5" id="KW-0472">Membrane</keyword>